<keyword evidence="2" id="KW-1185">Reference proteome</keyword>
<organism evidence="1 2">
    <name type="scientific">Skeletonema marinoi</name>
    <dbReference type="NCBI Taxonomy" id="267567"/>
    <lineage>
        <taxon>Eukaryota</taxon>
        <taxon>Sar</taxon>
        <taxon>Stramenopiles</taxon>
        <taxon>Ochrophyta</taxon>
        <taxon>Bacillariophyta</taxon>
        <taxon>Coscinodiscophyceae</taxon>
        <taxon>Thalassiosirophycidae</taxon>
        <taxon>Thalassiosirales</taxon>
        <taxon>Skeletonemataceae</taxon>
        <taxon>Skeletonema</taxon>
        <taxon>Skeletonema marinoi-dohrnii complex</taxon>
    </lineage>
</organism>
<sequence>MGCCTSSPHSRRKYRDPADLDEVVVPLREFGNYRNGTTNLIPDDIDGLPSTHNYKHLASDPDTLLYEAEIDQGHAFRCCQPWIAVVCLPYFWVWAAARGLGQVLAGCTCDEVVCWLRKEYSTRNFFRVYPNRIEFNVPNMRIPFGFLGCGSWNADNIITNPFDRGAFGFRRVKSGVCSLLLCIYPVFGETLARQRCQCNGSLWSGGCSSWWCDEWCCDMMCCTYRYKGLADADETAFAAGTLQAYFEGRKITREEMNKCLDHYHDNISERTDPEGRKRDVCCEPFYIPLCSCLCCYEYVCHPHRNIPFDEEDPLCTPELVEVYDKYKELRDKQVENYKQFTGPVRKSTCCRALGCRRLFGRRGFFFCTEGCNDPDSSCCSKKAGDPAPPFRYKDIDDINDASVVLRAVLGDPPLNVTYRGWQWDEVSNEFVLPPCKETNESLTNRSANIKSFRELRS</sequence>
<accession>A0AAD8XX33</accession>
<dbReference type="Proteomes" id="UP001224775">
    <property type="component" value="Unassembled WGS sequence"/>
</dbReference>
<evidence type="ECO:0000313" key="2">
    <source>
        <dbReference type="Proteomes" id="UP001224775"/>
    </source>
</evidence>
<name>A0AAD8XX33_9STRA</name>
<evidence type="ECO:0000313" key="1">
    <source>
        <dbReference type="EMBL" id="KAK1735125.1"/>
    </source>
</evidence>
<comment type="caution">
    <text evidence="1">The sequence shown here is derived from an EMBL/GenBank/DDBJ whole genome shotgun (WGS) entry which is preliminary data.</text>
</comment>
<dbReference type="AlphaFoldDB" id="A0AAD8XX33"/>
<protein>
    <submittedName>
        <fullName evidence="1">Uncharacterized protein</fullName>
    </submittedName>
</protein>
<reference evidence="1" key="1">
    <citation type="submission" date="2023-06" db="EMBL/GenBank/DDBJ databases">
        <title>Survivors Of The Sea: Transcriptome response of Skeletonema marinoi to long-term dormancy.</title>
        <authorList>
            <person name="Pinder M.I.M."/>
            <person name="Kourtchenko O."/>
            <person name="Robertson E.K."/>
            <person name="Larsson T."/>
            <person name="Maumus F."/>
            <person name="Osuna-Cruz C.M."/>
            <person name="Vancaester E."/>
            <person name="Stenow R."/>
            <person name="Vandepoele K."/>
            <person name="Ploug H."/>
            <person name="Bruchert V."/>
            <person name="Godhe A."/>
            <person name="Topel M."/>
        </authorList>
    </citation>
    <scope>NUCLEOTIDE SEQUENCE</scope>
    <source>
        <strain evidence="1">R05AC</strain>
    </source>
</reference>
<dbReference type="EMBL" id="JATAAI010000035">
    <property type="protein sequence ID" value="KAK1735125.1"/>
    <property type="molecule type" value="Genomic_DNA"/>
</dbReference>
<proteinExistence type="predicted"/>
<gene>
    <name evidence="1" type="ORF">QTG54_014191</name>
</gene>